<dbReference type="CDD" id="cd02248">
    <property type="entry name" value="Peptidase_C1A"/>
    <property type="match status" value="1"/>
</dbReference>
<evidence type="ECO:0008006" key="11">
    <source>
        <dbReference type="Google" id="ProtNLM"/>
    </source>
</evidence>
<name>A0AAF0TEM7_SOLVR</name>
<reference evidence="9" key="1">
    <citation type="submission" date="2023-08" db="EMBL/GenBank/DDBJ databases">
        <title>A de novo genome assembly of Solanum verrucosum Schlechtendal, a Mexican diploid species geographically isolated from the other diploid A-genome species in potato relatives.</title>
        <authorList>
            <person name="Hosaka K."/>
        </authorList>
    </citation>
    <scope>NUCLEOTIDE SEQUENCE</scope>
    <source>
        <tissue evidence="9">Young leaves</tissue>
    </source>
</reference>
<dbReference type="InterPro" id="IPR037277">
    <property type="entry name" value="Granulin_sf"/>
</dbReference>
<feature type="region of interest" description="Disordered" evidence="5">
    <location>
        <begin position="384"/>
        <end position="754"/>
    </location>
</feature>
<dbReference type="PROSITE" id="PS00639">
    <property type="entry name" value="THIOL_PROTEASE_HIS"/>
    <property type="match status" value="1"/>
</dbReference>
<proteinExistence type="inferred from homology"/>
<dbReference type="InterPro" id="IPR000668">
    <property type="entry name" value="Peptidase_C1A_C"/>
</dbReference>
<dbReference type="InterPro" id="IPR013128">
    <property type="entry name" value="Peptidase_C1A"/>
</dbReference>
<evidence type="ECO:0000313" key="10">
    <source>
        <dbReference type="Proteomes" id="UP001234989"/>
    </source>
</evidence>
<evidence type="ECO:0000256" key="2">
    <source>
        <dbReference type="ARBA" id="ARBA00022807"/>
    </source>
</evidence>
<dbReference type="SMART" id="SM00645">
    <property type="entry name" value="Pept_C1"/>
    <property type="match status" value="1"/>
</dbReference>
<evidence type="ECO:0000256" key="5">
    <source>
        <dbReference type="SAM" id="MobiDB-lite"/>
    </source>
</evidence>
<evidence type="ECO:0000256" key="1">
    <source>
        <dbReference type="ARBA" id="ARBA00008455"/>
    </source>
</evidence>
<dbReference type="PRINTS" id="PR01217">
    <property type="entry name" value="PRICHEXTENSN"/>
</dbReference>
<dbReference type="InterPro" id="IPR000118">
    <property type="entry name" value="Granulin"/>
</dbReference>
<evidence type="ECO:0000313" key="9">
    <source>
        <dbReference type="EMBL" id="WMV15849.1"/>
    </source>
</evidence>
<dbReference type="SUPFAM" id="SSF57277">
    <property type="entry name" value="Granulin repeat"/>
    <property type="match status" value="1"/>
</dbReference>
<dbReference type="Proteomes" id="UP001234989">
    <property type="component" value="Chromosome 2"/>
</dbReference>
<dbReference type="InterPro" id="IPR000169">
    <property type="entry name" value="Pept_cys_AS"/>
</dbReference>
<dbReference type="Pfam" id="PF08246">
    <property type="entry name" value="Inhibitor_I29"/>
    <property type="match status" value="1"/>
</dbReference>
<evidence type="ECO:0000256" key="3">
    <source>
        <dbReference type="ARBA" id="ARBA00023157"/>
    </source>
</evidence>
<dbReference type="InterPro" id="IPR038765">
    <property type="entry name" value="Papain-like_cys_pep_sf"/>
</dbReference>
<dbReference type="GO" id="GO:0006508">
    <property type="term" value="P:proteolysis"/>
    <property type="evidence" value="ECO:0007669"/>
    <property type="project" value="InterPro"/>
</dbReference>
<protein>
    <recommendedName>
        <fullName evidence="11">Cysteine protease</fullName>
    </recommendedName>
</protein>
<feature type="domain" description="Cathepsin propeptide inhibitor" evidence="8">
    <location>
        <begin position="86"/>
        <end position="145"/>
    </location>
</feature>
<dbReference type="SMART" id="SM00277">
    <property type="entry name" value="GRAN"/>
    <property type="match status" value="1"/>
</dbReference>
<keyword evidence="2" id="KW-0788">Thiol protease</keyword>
<dbReference type="EMBL" id="CP133613">
    <property type="protein sequence ID" value="WMV15849.1"/>
    <property type="molecule type" value="Genomic_DNA"/>
</dbReference>
<keyword evidence="4" id="KW-0325">Glycoprotein</keyword>
<accession>A0AAF0TEM7</accession>
<feature type="domain" description="Peptidase C1A papain C-terminal" evidence="7">
    <location>
        <begin position="179"/>
        <end position="370"/>
    </location>
</feature>
<dbReference type="Pfam" id="PF00396">
    <property type="entry name" value="Granulin"/>
    <property type="match status" value="1"/>
</dbReference>
<dbReference type="InterPro" id="IPR025660">
    <property type="entry name" value="Pept_his_AS"/>
</dbReference>
<keyword evidence="2" id="KW-0645">Protease</keyword>
<sequence>MGGTIQHIQLGGPMLIKDLVIAFVLAFAAGGAFKMRHWDMQKRSKNFYHQLDRAALSSQVYSISSDFSILDRSNDFISDESVFQLFQEWKQKHGKVYKDEKEEEMRLEKFRWNVKYIVEKNSERKSASEHFVGLTNFADMSNEEFREVHGSKIKIPFNKRKIIQMKNVEEKPTSISCDAPRSRDWRKHGAVTEVKNQELCGACWAFSACGAVEGINAIITGELISLSVQELVNCDNSTNTGCYGGYMDPAFEWVNHKVVTIDGYRDVPQEETALLCAVAQQPVSVGIDGTSADFQLYRGGIYDGSCSSSPDDLSHGVLIVGYGSEGDDDYWIIKNSWGTSWGVEGYGYIRRNSDLPYGVCAINSLASYPTKELSFVLSPYPSPAVQPPPPPFPLPSPPSSAIPPPPPSPSPPPPSPSPPPPPSAPSPSPPPPPPSEPSPYPSPAIPPPTPPSPPPPSAPFPYPSPIVPPPPPPSPPPSPDVPLFPPPPPSPSPQPPFAPYPYPSPTVPPPHPPSHPPPSPYPSPAVPPPSSPSPLPPPPCPPPPSPSPPPSPPPPSPSLPPPPPPSPSPPLPPPSPPPPSPSPPLPPPSPPPPSPSPPPPSPPPSPPPPSPSPPPPPPSPPPPPPPSPPPPPPSPPPPSPSPPPPPPSPSPPPPSPPPPSPPPPPPPPSPSPPPPSPPPPSPPPPSPPPPPPSPPPPPPSPPPPSPPPPFPPPPPPSPPPPPPSPPPPSPPPPSPPPPPPSPPPPPPPSPPPPPPPYPKPSECGGWYSCPEYQTCCCDLYFFGICFRHKCCPYENGVCCHGSDYCCPAEYPICDVYEGVCLKRFDDTVGVAAKKRRMAQYKSPWSTSTKETEEMGQTLKWKRKHVAPMF</sequence>
<dbReference type="SUPFAM" id="SSF54001">
    <property type="entry name" value="Cysteine proteinases"/>
    <property type="match status" value="1"/>
</dbReference>
<dbReference type="InterPro" id="IPR025661">
    <property type="entry name" value="Pept_asp_AS"/>
</dbReference>
<dbReference type="SMART" id="SM00848">
    <property type="entry name" value="Inhibitor_I29"/>
    <property type="match status" value="1"/>
</dbReference>
<dbReference type="Gene3D" id="2.10.25.160">
    <property type="entry name" value="Granulin"/>
    <property type="match status" value="1"/>
</dbReference>
<organism evidence="9 10">
    <name type="scientific">Solanum verrucosum</name>
    <dbReference type="NCBI Taxonomy" id="315347"/>
    <lineage>
        <taxon>Eukaryota</taxon>
        <taxon>Viridiplantae</taxon>
        <taxon>Streptophyta</taxon>
        <taxon>Embryophyta</taxon>
        <taxon>Tracheophyta</taxon>
        <taxon>Spermatophyta</taxon>
        <taxon>Magnoliopsida</taxon>
        <taxon>eudicotyledons</taxon>
        <taxon>Gunneridae</taxon>
        <taxon>Pentapetalae</taxon>
        <taxon>asterids</taxon>
        <taxon>lamiids</taxon>
        <taxon>Solanales</taxon>
        <taxon>Solanaceae</taxon>
        <taxon>Solanoideae</taxon>
        <taxon>Solaneae</taxon>
        <taxon>Solanum</taxon>
    </lineage>
</organism>
<evidence type="ECO:0000259" key="8">
    <source>
        <dbReference type="SMART" id="SM00848"/>
    </source>
</evidence>
<feature type="domain" description="Granulins" evidence="6">
    <location>
        <begin position="763"/>
        <end position="820"/>
    </location>
</feature>
<dbReference type="InterPro" id="IPR013201">
    <property type="entry name" value="Prot_inhib_I29"/>
</dbReference>
<keyword evidence="3" id="KW-1015">Disulfide bond</keyword>
<gene>
    <name evidence="9" type="ORF">MTR67_009234</name>
</gene>
<evidence type="ECO:0000256" key="4">
    <source>
        <dbReference type="ARBA" id="ARBA00023180"/>
    </source>
</evidence>
<dbReference type="Pfam" id="PF00112">
    <property type="entry name" value="Peptidase_C1"/>
    <property type="match status" value="2"/>
</dbReference>
<dbReference type="Gene3D" id="3.90.70.10">
    <property type="entry name" value="Cysteine proteinases"/>
    <property type="match status" value="2"/>
</dbReference>
<dbReference type="AlphaFoldDB" id="A0AAF0TEM7"/>
<dbReference type="PROSITE" id="PS00139">
    <property type="entry name" value="THIOL_PROTEASE_CYS"/>
    <property type="match status" value="1"/>
</dbReference>
<dbReference type="GO" id="GO:0008234">
    <property type="term" value="F:cysteine-type peptidase activity"/>
    <property type="evidence" value="ECO:0007669"/>
    <property type="project" value="UniProtKB-KW"/>
</dbReference>
<evidence type="ECO:0000259" key="6">
    <source>
        <dbReference type="SMART" id="SM00277"/>
    </source>
</evidence>
<comment type="similarity">
    <text evidence="1">Belongs to the peptidase C1 family.</text>
</comment>
<keyword evidence="10" id="KW-1185">Reference proteome</keyword>
<keyword evidence="2" id="KW-0378">Hydrolase</keyword>
<dbReference type="InterPro" id="IPR039417">
    <property type="entry name" value="Peptidase_C1A_papain-like"/>
</dbReference>
<evidence type="ECO:0000259" key="7">
    <source>
        <dbReference type="SMART" id="SM00645"/>
    </source>
</evidence>
<dbReference type="PANTHER" id="PTHR12411">
    <property type="entry name" value="CYSTEINE PROTEASE FAMILY C1-RELATED"/>
    <property type="match status" value="1"/>
</dbReference>
<dbReference type="PROSITE" id="PS00640">
    <property type="entry name" value="THIOL_PROTEASE_ASN"/>
    <property type="match status" value="1"/>
</dbReference>